<dbReference type="Proteomes" id="UP000050827">
    <property type="component" value="Unassembled WGS sequence"/>
</dbReference>
<evidence type="ECO:0000313" key="1">
    <source>
        <dbReference type="EMBL" id="KQC28899.1"/>
    </source>
</evidence>
<dbReference type="InterPro" id="IPR029033">
    <property type="entry name" value="His_PPase_superfam"/>
</dbReference>
<reference evidence="1 2" key="1">
    <citation type="submission" date="2015-04" db="EMBL/GenBank/DDBJ databases">
        <title>Complete genome of flavobacterium.</title>
        <authorList>
            <person name="Kwon Y.M."/>
            <person name="Kim S.-J."/>
        </authorList>
    </citation>
    <scope>NUCLEOTIDE SEQUENCE [LARGE SCALE GENOMIC DNA]</scope>
    <source>
        <strain evidence="1 2">DK169</strain>
    </source>
</reference>
<name>A0A0N8WFJ8_9FLAO</name>
<protein>
    <submittedName>
        <fullName evidence="1">Phosphoglycerate mutase</fullName>
    </submittedName>
</protein>
<dbReference type="SUPFAM" id="SSF53254">
    <property type="entry name" value="Phosphoglycerate mutase-like"/>
    <property type="match status" value="1"/>
</dbReference>
<accession>A0A0N8WFJ8</accession>
<organism evidence="1 2">
    <name type="scientific">Flagellimonas eckloniae</name>
    <dbReference type="NCBI Taxonomy" id="346185"/>
    <lineage>
        <taxon>Bacteria</taxon>
        <taxon>Pseudomonadati</taxon>
        <taxon>Bacteroidota</taxon>
        <taxon>Flavobacteriia</taxon>
        <taxon>Flavobacteriales</taxon>
        <taxon>Flavobacteriaceae</taxon>
        <taxon>Flagellimonas</taxon>
    </lineage>
</organism>
<keyword evidence="2" id="KW-1185">Reference proteome</keyword>
<dbReference type="PROSITE" id="PS51257">
    <property type="entry name" value="PROKAR_LIPOPROTEIN"/>
    <property type="match status" value="1"/>
</dbReference>
<dbReference type="AlphaFoldDB" id="A0A0N8WFJ8"/>
<comment type="caution">
    <text evidence="1">The sequence shown here is derived from an EMBL/GenBank/DDBJ whole genome shotgun (WGS) entry which is preliminary data.</text>
</comment>
<dbReference type="PATRIC" id="fig|1547436.3.peg.528"/>
<dbReference type="Pfam" id="PF00300">
    <property type="entry name" value="His_Phos_1"/>
    <property type="match status" value="1"/>
</dbReference>
<sequence>MLNMRKFFSSILILTMSLILTLGCNEDKKEEKLEPVISTFYFIRHAEKDRTDPENKDPELNQDGLGRAIRWAEVFDPIFLDAIYSTNYERTSMTAAPTAVKKDIDVSYYDPTSLDIEAFKNDHEGLNVLVVGHSNTTPQLVNKILGLEKYDSMDDDDNSSLFIVRFIDGVATDIRLNMD</sequence>
<dbReference type="EMBL" id="LCTZ01000002">
    <property type="protein sequence ID" value="KQC28899.1"/>
    <property type="molecule type" value="Genomic_DNA"/>
</dbReference>
<dbReference type="Gene3D" id="3.40.50.1240">
    <property type="entry name" value="Phosphoglycerate mutase-like"/>
    <property type="match status" value="1"/>
</dbReference>
<dbReference type="STRING" id="346185.AAY42_02540"/>
<proteinExistence type="predicted"/>
<dbReference type="CDD" id="cd07067">
    <property type="entry name" value="HP_PGM_like"/>
    <property type="match status" value="1"/>
</dbReference>
<evidence type="ECO:0000313" key="2">
    <source>
        <dbReference type="Proteomes" id="UP000050827"/>
    </source>
</evidence>
<dbReference type="InterPro" id="IPR013078">
    <property type="entry name" value="His_Pase_superF_clade-1"/>
</dbReference>
<gene>
    <name evidence="1" type="ORF">AAY42_02540</name>
</gene>